<dbReference type="Proteomes" id="UP000265020">
    <property type="component" value="Unassembled WGS sequence"/>
</dbReference>
<evidence type="ECO:0000313" key="2">
    <source>
        <dbReference type="Proteomes" id="UP000265020"/>
    </source>
</evidence>
<reference evidence="1" key="1">
    <citation type="submission" date="2025-08" db="UniProtKB">
        <authorList>
            <consortium name="Ensembl"/>
        </authorList>
    </citation>
    <scope>IDENTIFICATION</scope>
</reference>
<protein>
    <submittedName>
        <fullName evidence="1">Uncharacterized protein</fullName>
    </submittedName>
</protein>
<dbReference type="AlphaFoldDB" id="A0A3Q2D892"/>
<evidence type="ECO:0000313" key="1">
    <source>
        <dbReference type="Ensembl" id="ENSCVAP00000014807.1"/>
    </source>
</evidence>
<dbReference type="Ensembl" id="ENSCVAT00000022726.1">
    <property type="protein sequence ID" value="ENSCVAP00000014807.1"/>
    <property type="gene ID" value="ENSCVAG00000017528.1"/>
</dbReference>
<accession>A0A3Q2D892</accession>
<name>A0A3Q2D892_CYPVA</name>
<reference evidence="1" key="2">
    <citation type="submission" date="2025-09" db="UniProtKB">
        <authorList>
            <consortium name="Ensembl"/>
        </authorList>
    </citation>
    <scope>IDENTIFICATION</scope>
</reference>
<sequence>MSSSLLMIAGNQVPLTKRNINTPTVWYGGGSIMLWGCFQQEVEKLDENLHQSTEQQFPRSQNHSMDVLDWPSQSPNWTHLRNISCAAAINTLVYRCWRSACFSV</sequence>
<proteinExistence type="predicted"/>
<keyword evidence="2" id="KW-1185">Reference proteome</keyword>
<organism evidence="1 2">
    <name type="scientific">Cyprinodon variegatus</name>
    <name type="common">Sheepshead minnow</name>
    <dbReference type="NCBI Taxonomy" id="28743"/>
    <lineage>
        <taxon>Eukaryota</taxon>
        <taxon>Metazoa</taxon>
        <taxon>Chordata</taxon>
        <taxon>Craniata</taxon>
        <taxon>Vertebrata</taxon>
        <taxon>Euteleostomi</taxon>
        <taxon>Actinopterygii</taxon>
        <taxon>Neopterygii</taxon>
        <taxon>Teleostei</taxon>
        <taxon>Neoteleostei</taxon>
        <taxon>Acanthomorphata</taxon>
        <taxon>Ovalentaria</taxon>
        <taxon>Atherinomorphae</taxon>
        <taxon>Cyprinodontiformes</taxon>
        <taxon>Cyprinodontidae</taxon>
        <taxon>Cyprinodon</taxon>
    </lineage>
</organism>